<dbReference type="SUPFAM" id="SSF55874">
    <property type="entry name" value="ATPase domain of HSP90 chaperone/DNA topoisomerase II/histidine kinase"/>
    <property type="match status" value="1"/>
</dbReference>
<dbReference type="Pfam" id="PF13581">
    <property type="entry name" value="HATPase_c_2"/>
    <property type="match status" value="1"/>
</dbReference>
<evidence type="ECO:0000313" key="4">
    <source>
        <dbReference type="Proteomes" id="UP001140076"/>
    </source>
</evidence>
<feature type="domain" description="Histidine kinase/HSP90-like ATPase" evidence="2">
    <location>
        <begin position="11"/>
        <end position="111"/>
    </location>
</feature>
<evidence type="ECO:0000313" key="3">
    <source>
        <dbReference type="EMBL" id="MDA0565945.1"/>
    </source>
</evidence>
<dbReference type="InterPro" id="IPR036890">
    <property type="entry name" value="HATPase_C_sf"/>
</dbReference>
<dbReference type="Gene3D" id="3.30.565.10">
    <property type="entry name" value="Histidine kinase-like ATPase, C-terminal domain"/>
    <property type="match status" value="1"/>
</dbReference>
<evidence type="ECO:0000256" key="1">
    <source>
        <dbReference type="ARBA" id="ARBA00022527"/>
    </source>
</evidence>
<keyword evidence="1" id="KW-0723">Serine/threonine-protein kinase</keyword>
<dbReference type="InterPro" id="IPR003594">
    <property type="entry name" value="HATPase_dom"/>
</dbReference>
<keyword evidence="3" id="KW-0067">ATP-binding</keyword>
<accession>A0A9X3NN04</accession>
<gene>
    <name evidence="3" type="ORF">LG943_16725</name>
</gene>
<dbReference type="RefSeq" id="WP_270073207.1">
    <property type="nucleotide sequence ID" value="NZ_JAJAQC010000028.1"/>
</dbReference>
<keyword evidence="3" id="KW-0547">Nucleotide-binding</keyword>
<keyword evidence="4" id="KW-1185">Reference proteome</keyword>
<dbReference type="Proteomes" id="UP001140076">
    <property type="component" value="Unassembled WGS sequence"/>
</dbReference>
<dbReference type="EMBL" id="JAJAQC010000028">
    <property type="protein sequence ID" value="MDA0565945.1"/>
    <property type="molecule type" value="Genomic_DNA"/>
</dbReference>
<keyword evidence="1" id="KW-0808">Transferase</keyword>
<dbReference type="AlphaFoldDB" id="A0A9X3NN04"/>
<dbReference type="GO" id="GO:0005524">
    <property type="term" value="F:ATP binding"/>
    <property type="evidence" value="ECO:0007669"/>
    <property type="project" value="UniProtKB-KW"/>
</dbReference>
<keyword evidence="1" id="KW-0418">Kinase</keyword>
<comment type="caution">
    <text evidence="3">The sequence shown here is derived from an EMBL/GenBank/DDBJ whole genome shotgun (WGS) entry which is preliminary data.</text>
</comment>
<dbReference type="PANTHER" id="PTHR35526">
    <property type="entry name" value="ANTI-SIGMA-F FACTOR RSBW-RELATED"/>
    <property type="match status" value="1"/>
</dbReference>
<evidence type="ECO:0000259" key="2">
    <source>
        <dbReference type="Pfam" id="PF13581"/>
    </source>
</evidence>
<proteinExistence type="predicted"/>
<protein>
    <submittedName>
        <fullName evidence="3">ATP-binding protein</fullName>
    </submittedName>
</protein>
<dbReference type="GO" id="GO:0004674">
    <property type="term" value="F:protein serine/threonine kinase activity"/>
    <property type="evidence" value="ECO:0007669"/>
    <property type="project" value="UniProtKB-KW"/>
</dbReference>
<dbReference type="CDD" id="cd16936">
    <property type="entry name" value="HATPase_RsbW-like"/>
    <property type="match status" value="1"/>
</dbReference>
<dbReference type="InterPro" id="IPR050267">
    <property type="entry name" value="Anti-sigma-factor_SerPK"/>
</dbReference>
<organism evidence="3 4">
    <name type="scientific">Streptomonospora mangrovi</name>
    <dbReference type="NCBI Taxonomy" id="2883123"/>
    <lineage>
        <taxon>Bacteria</taxon>
        <taxon>Bacillati</taxon>
        <taxon>Actinomycetota</taxon>
        <taxon>Actinomycetes</taxon>
        <taxon>Streptosporangiales</taxon>
        <taxon>Nocardiopsidaceae</taxon>
        <taxon>Streptomonospora</taxon>
    </lineage>
</organism>
<sequence>MSVVKRCRAFSSYVDQVAHARAWLDVTLGDIGPVPEAARAAAVLLLSEAVTNAILHTQTRTITVRVEVAPGRVRVETEDEGAPHSTPTVVAAPADAEHGRGLRIMSAFAEEWGPLNRRPGVYYVVAFAPEGAAAVT</sequence>
<reference evidence="3" key="1">
    <citation type="submission" date="2021-10" db="EMBL/GenBank/DDBJ databases">
        <title>Streptomonospora sp. nov., isolated from mangrove soil.</title>
        <authorList>
            <person name="Chen X."/>
            <person name="Ge X."/>
            <person name="Liu W."/>
        </authorList>
    </citation>
    <scope>NUCLEOTIDE SEQUENCE</scope>
    <source>
        <strain evidence="3">S1-112</strain>
    </source>
</reference>
<dbReference type="PANTHER" id="PTHR35526:SF3">
    <property type="entry name" value="ANTI-SIGMA-F FACTOR RSBW"/>
    <property type="match status" value="1"/>
</dbReference>
<name>A0A9X3NN04_9ACTN</name>